<name>A0ABW7FSF6_9BURK</name>
<accession>A0ABW7FSF6</accession>
<proteinExistence type="predicted"/>
<gene>
    <name evidence="2" type="ORF">ACG0Z6_03000</name>
</gene>
<evidence type="ECO:0000313" key="3">
    <source>
        <dbReference type="Proteomes" id="UP001606099"/>
    </source>
</evidence>
<feature type="transmembrane region" description="Helical" evidence="1">
    <location>
        <begin position="12"/>
        <end position="31"/>
    </location>
</feature>
<protein>
    <submittedName>
        <fullName evidence="2">DUF4845 domain-containing protein</fullName>
    </submittedName>
</protein>
<reference evidence="2 3" key="1">
    <citation type="submission" date="2024-08" db="EMBL/GenBank/DDBJ databases">
        <authorList>
            <person name="Lu H."/>
        </authorList>
    </citation>
    <scope>NUCLEOTIDE SEQUENCE [LARGE SCALE GENOMIC DNA]</scope>
    <source>
        <strain evidence="2 3">BYS180W</strain>
    </source>
</reference>
<organism evidence="2 3">
    <name type="scientific">Roseateles rivi</name>
    <dbReference type="NCBI Taxonomy" id="3299028"/>
    <lineage>
        <taxon>Bacteria</taxon>
        <taxon>Pseudomonadati</taxon>
        <taxon>Pseudomonadota</taxon>
        <taxon>Betaproteobacteria</taxon>
        <taxon>Burkholderiales</taxon>
        <taxon>Sphaerotilaceae</taxon>
        <taxon>Roseateles</taxon>
    </lineage>
</organism>
<evidence type="ECO:0000256" key="1">
    <source>
        <dbReference type="SAM" id="Phobius"/>
    </source>
</evidence>
<dbReference type="RefSeq" id="WP_394458576.1">
    <property type="nucleotide sequence ID" value="NZ_JBIGHZ010000001.1"/>
</dbReference>
<keyword evidence="1" id="KW-1133">Transmembrane helix</keyword>
<dbReference type="EMBL" id="JBIGHZ010000001">
    <property type="protein sequence ID" value="MFG6447208.1"/>
    <property type="molecule type" value="Genomic_DNA"/>
</dbReference>
<sequence length="119" mass="13148">MTRTQAGQRGLSLIGLLFWAVLIGFFGIVAIRTAPSVMEYYTVLKAVNRIASGSPLTVGAARQEFERIKQVEYSIVSISASDLDVTKVNDKVKISFAYDKEIEIAGPVYLLIKYRGESQ</sequence>
<keyword evidence="3" id="KW-1185">Reference proteome</keyword>
<dbReference type="Proteomes" id="UP001606099">
    <property type="component" value="Unassembled WGS sequence"/>
</dbReference>
<evidence type="ECO:0000313" key="2">
    <source>
        <dbReference type="EMBL" id="MFG6447208.1"/>
    </source>
</evidence>
<keyword evidence="1" id="KW-0472">Membrane</keyword>
<keyword evidence="1" id="KW-0812">Transmembrane</keyword>
<dbReference type="InterPro" id="IPR032314">
    <property type="entry name" value="DUF4845"/>
</dbReference>
<comment type="caution">
    <text evidence="2">The sequence shown here is derived from an EMBL/GenBank/DDBJ whole genome shotgun (WGS) entry which is preliminary data.</text>
</comment>
<dbReference type="Pfam" id="PF16137">
    <property type="entry name" value="DUF4845"/>
    <property type="match status" value="1"/>
</dbReference>